<comment type="caution">
    <text evidence="1">The sequence shown here is derived from an EMBL/GenBank/DDBJ whole genome shotgun (WGS) entry which is preliminary data.</text>
</comment>
<proteinExistence type="predicted"/>
<gene>
    <name evidence="1" type="ORF">KDA82_38265</name>
</gene>
<dbReference type="AlphaFoldDB" id="A0A8T4J2S2"/>
<evidence type="ECO:0000313" key="2">
    <source>
        <dbReference type="Proteomes" id="UP000675554"/>
    </source>
</evidence>
<dbReference type="Proteomes" id="UP000675554">
    <property type="component" value="Unassembled WGS sequence"/>
</dbReference>
<keyword evidence="2" id="KW-1185">Reference proteome</keyword>
<dbReference type="EMBL" id="JAGSMN010001739">
    <property type="protein sequence ID" value="MBR7678699.1"/>
    <property type="molecule type" value="Genomic_DNA"/>
</dbReference>
<reference evidence="1" key="1">
    <citation type="submission" date="2021-04" db="EMBL/GenBank/DDBJ databases">
        <title>Sequencing of actinobacteria type strains.</title>
        <authorList>
            <person name="Nguyen G.-S."/>
            <person name="Wentzel A."/>
        </authorList>
    </citation>
    <scope>NUCLEOTIDE SEQUENCE</scope>
    <source>
        <strain evidence="1">DSM 42095</strain>
    </source>
</reference>
<sequence>VGESGWGANPTTGFTVLRLLDFLDVSPRIDLIGFALPGQLRTEERRWVMERARSGSTGLRTALR</sequence>
<accession>A0A8T4J2S2</accession>
<name>A0A8T4J2S2_9ACTN</name>
<evidence type="ECO:0000313" key="1">
    <source>
        <dbReference type="EMBL" id="MBR7678699.1"/>
    </source>
</evidence>
<organism evidence="1 2">
    <name type="scientific">Streptomyces daliensis</name>
    <dbReference type="NCBI Taxonomy" id="299421"/>
    <lineage>
        <taxon>Bacteria</taxon>
        <taxon>Bacillati</taxon>
        <taxon>Actinomycetota</taxon>
        <taxon>Actinomycetes</taxon>
        <taxon>Kitasatosporales</taxon>
        <taxon>Streptomycetaceae</taxon>
        <taxon>Streptomyces</taxon>
    </lineage>
</organism>
<feature type="non-terminal residue" evidence="1">
    <location>
        <position position="1"/>
    </location>
</feature>
<protein>
    <submittedName>
        <fullName evidence="1">Uncharacterized protein</fullName>
    </submittedName>
</protein>